<keyword evidence="4" id="KW-0813">Transport</keyword>
<dbReference type="AlphaFoldDB" id="A0A9W8BFA7"/>
<keyword evidence="5" id="KW-0653">Protein transport</keyword>
<sequence>MWLQRKIFSRKRGGSLADEATAQTAAETASIGSDSQRLDELERQLRLRYQHSEGDDSDTATEGEEEKGEEGEEARVSALLKEGNSAGGGAERLFARLSIAEIREYEQAVRRRTEAMRGQMRRVAGTHYRDLINAADSAVGMDAASSKASMRLGRLRAMLESTQAAPAPQHTATAAAGGEQDALRAGVYAVAAQVKVLVDTPEQIWRAMASRLFLQAALLYLIAGEMHRRLVGQSRGVRAAAAVDPLLGFPVIERQWIMVAPFGEQIAAKARQQLARAGSEAAAENAGLSAVCAIALLEDADGEMACAEFLALRTQALDPLLARLRAAQDPAGLEEALQELLGGVRQIHADYAAIFCGRAGGVRATLASICADSDQQPDQKSDQQPDQPRARHRRTPSVAGSLTMSPLGGGARAERGGGSAFMVAKFLPPEIAEFRPPPPRILDAGPVQHEGAARHAFALWWEDALAGLQDAAGAGIVRAACRLKDVARIGTSLKQQHGGSGSLVGGSLYAAVVEPLLQRAARGLLCAAVDGALAQADAFVGAAGREADVLAGHLPWRELPRAAADGSVAELVADVRGSMGVAPAAVRALGDGVGGALRDAWRDGAAWWRLLGAEAESDGEAAESARYAAARWADMEQRLAEWAARAEASAAREEPGGREPALPPPVAQCVRGAWAALALAGVAREIWPVLGLPGSGSASLHGTARRLAEPWLRHVGLRMAARWAAQFDALYFQIPRALRADAAATRRDVVDAWLRAKSGSRPPAERYAALRQVCAARTGRSASPAVRRLAADVRAQTQAVAGLAPLAGVCDADMRRRVVGQAVAAAVRAACGPRVDAQAGGWDREQLDADIRFVAQAVGGEPAAFGALLQR</sequence>
<dbReference type="GO" id="GO:0015031">
    <property type="term" value="P:protein transport"/>
    <property type="evidence" value="ECO:0007669"/>
    <property type="project" value="UniProtKB-KW"/>
</dbReference>
<protein>
    <recommendedName>
        <fullName evidence="3">Conserved oligomeric Golgi complex subunit 1</fullName>
    </recommendedName>
</protein>
<evidence type="ECO:0000256" key="7">
    <source>
        <dbReference type="ARBA" id="ARBA00023136"/>
    </source>
</evidence>
<evidence type="ECO:0000256" key="4">
    <source>
        <dbReference type="ARBA" id="ARBA00022448"/>
    </source>
</evidence>
<dbReference type="Proteomes" id="UP001150907">
    <property type="component" value="Unassembled WGS sequence"/>
</dbReference>
<feature type="region of interest" description="Disordered" evidence="8">
    <location>
        <begin position="11"/>
        <end position="75"/>
    </location>
</feature>
<comment type="subcellular location">
    <subcellularLocation>
        <location evidence="1">Golgi apparatus membrane</location>
        <topology evidence="1">Peripheral membrane protein</topology>
    </subcellularLocation>
</comment>
<dbReference type="EMBL" id="JANBQF010000221">
    <property type="protein sequence ID" value="KAJ2003431.1"/>
    <property type="molecule type" value="Genomic_DNA"/>
</dbReference>
<keyword evidence="6" id="KW-0333">Golgi apparatus</keyword>
<name>A0A9W8BFA7_9FUNG</name>
<proteinExistence type="inferred from homology"/>
<dbReference type="Pfam" id="PF08700">
    <property type="entry name" value="VPS51_Exo84_N"/>
    <property type="match status" value="1"/>
</dbReference>
<evidence type="ECO:0000256" key="6">
    <source>
        <dbReference type="ARBA" id="ARBA00023034"/>
    </source>
</evidence>
<evidence type="ECO:0000313" key="9">
    <source>
        <dbReference type="EMBL" id="KAJ2003431.1"/>
    </source>
</evidence>
<gene>
    <name evidence="9" type="ORF">H4R26_003079</name>
</gene>
<keyword evidence="10" id="KW-1185">Reference proteome</keyword>
<dbReference type="PANTHER" id="PTHR31658:SF0">
    <property type="entry name" value="CONSERVED OLIGOMERIC GOLGI COMPLEX SUBUNIT 1"/>
    <property type="match status" value="1"/>
</dbReference>
<evidence type="ECO:0000256" key="1">
    <source>
        <dbReference type="ARBA" id="ARBA00004395"/>
    </source>
</evidence>
<accession>A0A9W8BFA7</accession>
<evidence type="ECO:0000256" key="2">
    <source>
        <dbReference type="ARBA" id="ARBA00006653"/>
    </source>
</evidence>
<comment type="caution">
    <text evidence="9">The sequence shown here is derived from an EMBL/GenBank/DDBJ whole genome shotgun (WGS) entry which is preliminary data.</text>
</comment>
<reference evidence="9" key="1">
    <citation type="submission" date="2022-07" db="EMBL/GenBank/DDBJ databases">
        <title>Phylogenomic reconstructions and comparative analyses of Kickxellomycotina fungi.</title>
        <authorList>
            <person name="Reynolds N.K."/>
            <person name="Stajich J.E."/>
            <person name="Barry K."/>
            <person name="Grigoriev I.V."/>
            <person name="Crous P."/>
            <person name="Smith M.E."/>
        </authorList>
    </citation>
    <scope>NUCLEOTIDE SEQUENCE</scope>
    <source>
        <strain evidence="9">IMI 214461</strain>
    </source>
</reference>
<dbReference type="PANTHER" id="PTHR31658">
    <property type="entry name" value="CONSERVED OLIGOMERIC GOLGI COMPLEX SUBUNIT 1"/>
    <property type="match status" value="1"/>
</dbReference>
<evidence type="ECO:0000256" key="8">
    <source>
        <dbReference type="SAM" id="MobiDB-lite"/>
    </source>
</evidence>
<evidence type="ECO:0000256" key="5">
    <source>
        <dbReference type="ARBA" id="ARBA00022927"/>
    </source>
</evidence>
<dbReference type="OrthoDB" id="46189at2759"/>
<dbReference type="GO" id="GO:0017119">
    <property type="term" value="C:Golgi transport complex"/>
    <property type="evidence" value="ECO:0007669"/>
    <property type="project" value="InterPro"/>
</dbReference>
<evidence type="ECO:0000313" key="10">
    <source>
        <dbReference type="Proteomes" id="UP001150907"/>
    </source>
</evidence>
<feature type="compositionally biased region" description="Acidic residues" evidence="8">
    <location>
        <begin position="55"/>
        <end position="72"/>
    </location>
</feature>
<evidence type="ECO:0000256" key="3">
    <source>
        <dbReference type="ARBA" id="ARBA00020978"/>
    </source>
</evidence>
<feature type="region of interest" description="Disordered" evidence="8">
    <location>
        <begin position="372"/>
        <end position="410"/>
    </location>
</feature>
<dbReference type="GO" id="GO:0006891">
    <property type="term" value="P:intra-Golgi vesicle-mediated transport"/>
    <property type="evidence" value="ECO:0007669"/>
    <property type="project" value="InterPro"/>
</dbReference>
<feature type="compositionally biased region" description="Basic and acidic residues" evidence="8">
    <location>
        <begin position="36"/>
        <end position="54"/>
    </location>
</feature>
<organism evidence="9 10">
    <name type="scientific">Coemansia thaxteri</name>
    <dbReference type="NCBI Taxonomy" id="2663907"/>
    <lineage>
        <taxon>Eukaryota</taxon>
        <taxon>Fungi</taxon>
        <taxon>Fungi incertae sedis</taxon>
        <taxon>Zoopagomycota</taxon>
        <taxon>Kickxellomycotina</taxon>
        <taxon>Kickxellomycetes</taxon>
        <taxon>Kickxellales</taxon>
        <taxon>Kickxellaceae</taxon>
        <taxon>Coemansia</taxon>
    </lineage>
</organism>
<dbReference type="InterPro" id="IPR033370">
    <property type="entry name" value="COG1"/>
</dbReference>
<keyword evidence="7" id="KW-0472">Membrane</keyword>
<comment type="similarity">
    <text evidence="2">Belongs to the COG1 family.</text>
</comment>
<feature type="compositionally biased region" description="Low complexity" evidence="8">
    <location>
        <begin position="17"/>
        <end position="29"/>
    </location>
</feature>
<dbReference type="GO" id="GO:0000139">
    <property type="term" value="C:Golgi membrane"/>
    <property type="evidence" value="ECO:0007669"/>
    <property type="project" value="UniProtKB-SubCell"/>
</dbReference>